<protein>
    <submittedName>
        <fullName evidence="1">Uncharacterized protein</fullName>
    </submittedName>
</protein>
<comment type="caution">
    <text evidence="1">The sequence shown here is derived from an EMBL/GenBank/DDBJ whole genome shotgun (WGS) entry which is preliminary data.</text>
</comment>
<dbReference type="AlphaFoldDB" id="A0AAW5R806"/>
<accession>A0AAW5R806</accession>
<dbReference type="RefSeq" id="WP_123785435.1">
    <property type="nucleotide sequence ID" value="NZ_JAHPRE010000025.1"/>
</dbReference>
<dbReference type="Proteomes" id="UP001208534">
    <property type="component" value="Unassembled WGS sequence"/>
</dbReference>
<reference evidence="1" key="1">
    <citation type="submission" date="2021-06" db="EMBL/GenBank/DDBJ databases">
        <title>Propagation of a rapidly emergent carbapenem-resistant Acinetobacter baumannii lineage by various extra-hospital transmission networks.</title>
        <authorList>
            <person name="Calix J."/>
        </authorList>
    </citation>
    <scope>NUCLEOTIDE SEQUENCE</scope>
    <source>
        <strain evidence="1">WU_MDCI_Aw63</strain>
    </source>
</reference>
<gene>
    <name evidence="1" type="ORF">KTH64_07655</name>
</gene>
<proteinExistence type="predicted"/>
<dbReference type="EMBL" id="JAHPRE010000025">
    <property type="protein sequence ID" value="MCU4396838.1"/>
    <property type="molecule type" value="Genomic_DNA"/>
</dbReference>
<sequence length="145" mass="17498">MRDLENYLLQFVLVYCADDPDVNAQVKKILNNIKLKNKNETLSPQKRRETYMKYWQKIFELLKTSRSLRAHCSYIPIKILMMNLDRMIKPKLQIELFQLAADKHLDKKFFLNYFGLKSCKDFETIQLNQIDSEYVQLQKPKRPEY</sequence>
<evidence type="ECO:0000313" key="2">
    <source>
        <dbReference type="Proteomes" id="UP001208534"/>
    </source>
</evidence>
<evidence type="ECO:0000313" key="1">
    <source>
        <dbReference type="EMBL" id="MCU4396838.1"/>
    </source>
</evidence>
<organism evidence="1 2">
    <name type="scientific">Acinetobacter junii</name>
    <dbReference type="NCBI Taxonomy" id="40215"/>
    <lineage>
        <taxon>Bacteria</taxon>
        <taxon>Pseudomonadati</taxon>
        <taxon>Pseudomonadota</taxon>
        <taxon>Gammaproteobacteria</taxon>
        <taxon>Moraxellales</taxon>
        <taxon>Moraxellaceae</taxon>
        <taxon>Acinetobacter</taxon>
    </lineage>
</organism>
<name>A0AAW5R806_ACIJU</name>